<accession>A0A2S0RE92</accession>
<dbReference type="PANTHER" id="PTHR33602">
    <property type="entry name" value="REGULATORY PROTEIN RECX FAMILY PROTEIN"/>
    <property type="match status" value="1"/>
</dbReference>
<proteinExistence type="inferred from homology"/>
<dbReference type="EMBL" id="CP028811">
    <property type="protein sequence ID" value="AWA29032.1"/>
    <property type="molecule type" value="Genomic_DNA"/>
</dbReference>
<dbReference type="KEGG" id="fmg:HYN48_02420"/>
<dbReference type="GO" id="GO:0006282">
    <property type="term" value="P:regulation of DNA repair"/>
    <property type="evidence" value="ECO:0007669"/>
    <property type="project" value="UniProtKB-UniRule"/>
</dbReference>
<dbReference type="Pfam" id="PF02631">
    <property type="entry name" value="RecX_HTH2"/>
    <property type="match status" value="1"/>
</dbReference>
<evidence type="ECO:0000256" key="3">
    <source>
        <dbReference type="ARBA" id="ARBA00018111"/>
    </source>
</evidence>
<evidence type="ECO:0000313" key="9">
    <source>
        <dbReference type="Proteomes" id="UP000244193"/>
    </source>
</evidence>
<dbReference type="Pfam" id="PF21981">
    <property type="entry name" value="RecX_HTH3"/>
    <property type="match status" value="1"/>
</dbReference>
<protein>
    <recommendedName>
        <fullName evidence="3 5">Regulatory protein RecX</fullName>
    </recommendedName>
</protein>
<feature type="domain" description="RecX third three-helical" evidence="7">
    <location>
        <begin position="122"/>
        <end position="163"/>
    </location>
</feature>
<dbReference type="InterPro" id="IPR003783">
    <property type="entry name" value="Regulatory_RecX"/>
</dbReference>
<feature type="domain" description="RecX second three-helical" evidence="6">
    <location>
        <begin position="72"/>
        <end position="113"/>
    </location>
</feature>
<evidence type="ECO:0000259" key="7">
    <source>
        <dbReference type="Pfam" id="PF21981"/>
    </source>
</evidence>
<comment type="function">
    <text evidence="5">Modulates RecA activity.</text>
</comment>
<evidence type="ECO:0000259" key="6">
    <source>
        <dbReference type="Pfam" id="PF02631"/>
    </source>
</evidence>
<dbReference type="InterPro" id="IPR036388">
    <property type="entry name" value="WH-like_DNA-bd_sf"/>
</dbReference>
<dbReference type="InterPro" id="IPR053925">
    <property type="entry name" value="RecX_HTH_3rd"/>
</dbReference>
<gene>
    <name evidence="5" type="primary">recX</name>
    <name evidence="8" type="ORF">HYN48_02420</name>
</gene>
<evidence type="ECO:0000256" key="1">
    <source>
        <dbReference type="ARBA" id="ARBA00004496"/>
    </source>
</evidence>
<dbReference type="PANTHER" id="PTHR33602:SF1">
    <property type="entry name" value="REGULATORY PROTEIN RECX FAMILY PROTEIN"/>
    <property type="match status" value="1"/>
</dbReference>
<dbReference type="AlphaFoldDB" id="A0A2S0RE92"/>
<comment type="similarity">
    <text evidence="2 5">Belongs to the RecX family.</text>
</comment>
<name>A0A2S0RE92_9FLAO</name>
<dbReference type="Proteomes" id="UP000244193">
    <property type="component" value="Chromosome"/>
</dbReference>
<dbReference type="Gene3D" id="1.10.10.10">
    <property type="entry name" value="Winged helix-like DNA-binding domain superfamily/Winged helix DNA-binding domain"/>
    <property type="match status" value="2"/>
</dbReference>
<dbReference type="OrthoDB" id="1523826at2"/>
<evidence type="ECO:0000256" key="4">
    <source>
        <dbReference type="ARBA" id="ARBA00022490"/>
    </source>
</evidence>
<evidence type="ECO:0000313" key="8">
    <source>
        <dbReference type="EMBL" id="AWA29032.1"/>
    </source>
</evidence>
<organism evidence="8 9">
    <name type="scientific">Flavobacterium magnum</name>
    <dbReference type="NCBI Taxonomy" id="2162713"/>
    <lineage>
        <taxon>Bacteria</taxon>
        <taxon>Pseudomonadati</taxon>
        <taxon>Bacteroidota</taxon>
        <taxon>Flavobacteriia</taxon>
        <taxon>Flavobacteriales</taxon>
        <taxon>Flavobacteriaceae</taxon>
        <taxon>Flavobacterium</taxon>
    </lineage>
</organism>
<keyword evidence="4 5" id="KW-0963">Cytoplasm</keyword>
<evidence type="ECO:0000256" key="5">
    <source>
        <dbReference type="HAMAP-Rule" id="MF_01114"/>
    </source>
</evidence>
<dbReference type="InterPro" id="IPR053924">
    <property type="entry name" value="RecX_HTH_2nd"/>
</dbReference>
<keyword evidence="9" id="KW-1185">Reference proteome</keyword>
<evidence type="ECO:0000256" key="2">
    <source>
        <dbReference type="ARBA" id="ARBA00009695"/>
    </source>
</evidence>
<dbReference type="HAMAP" id="MF_01114">
    <property type="entry name" value="RecX"/>
    <property type="match status" value="1"/>
</dbReference>
<sequence length="174" mass="20676">MHHIHSSYWLITYFCTMYNNPALSDAIKKLERFCAYQERCHQEVAEKLRSFTLSADEKGEVVVHLIQNDFLNEERFARSFARGKHRIKGWGFQRIHNELKMRGISAFNIKEALQEIPEEEYAGTFEKLAEKQWQSISEKNTLKKRRKFCDYFLRRGFESDLVYAKAKQLESAAR</sequence>
<reference evidence="8 9" key="1">
    <citation type="submission" date="2018-04" db="EMBL/GenBank/DDBJ databases">
        <title>Genome sequencing of Flavobacterium sp. HYN0048.</title>
        <authorList>
            <person name="Yi H."/>
            <person name="Baek C."/>
        </authorList>
    </citation>
    <scope>NUCLEOTIDE SEQUENCE [LARGE SCALE GENOMIC DNA]</scope>
    <source>
        <strain evidence="8 9">HYN0048</strain>
    </source>
</reference>
<comment type="subcellular location">
    <subcellularLocation>
        <location evidence="1 5">Cytoplasm</location>
    </subcellularLocation>
</comment>
<dbReference type="GO" id="GO:0005737">
    <property type="term" value="C:cytoplasm"/>
    <property type="evidence" value="ECO:0007669"/>
    <property type="project" value="UniProtKB-SubCell"/>
</dbReference>